<protein>
    <submittedName>
        <fullName evidence="3">Uncharacterized protein</fullName>
    </submittedName>
</protein>
<feature type="region of interest" description="Disordered" evidence="1">
    <location>
        <begin position="23"/>
        <end position="60"/>
    </location>
</feature>
<dbReference type="EMBL" id="AMZH03003528">
    <property type="protein sequence ID" value="RRT72043.1"/>
    <property type="molecule type" value="Genomic_DNA"/>
</dbReference>
<evidence type="ECO:0000313" key="3">
    <source>
        <dbReference type="EMBL" id="RRT72043.1"/>
    </source>
</evidence>
<dbReference type="AlphaFoldDB" id="A0A427A765"/>
<feature type="region of interest" description="Disordered" evidence="1">
    <location>
        <begin position="172"/>
        <end position="218"/>
    </location>
</feature>
<keyword evidence="2" id="KW-0732">Signal</keyword>
<sequence length="218" mass="23536">MPTGNWSLLPFLSSTVMVTKQTSSTPQQVNATQVADQDDQSLSENVRGTAKEPGEGRKANTTGAIAEGAKEGPNPWGLEAFVLTINVALLRSIPTGSAAGTHRTTEKPCLGRVSACSWLPWQQWKLRGLRCCLRLLLYLGRFMSCPPLVVMLCYVVHIPTCITKPKRVSCTDEMARRGDPTAETSLSRVPHLPLPPPVTTRDAAPLGFGVEESEVGPT</sequence>
<feature type="compositionally biased region" description="Polar residues" evidence="1">
    <location>
        <begin position="23"/>
        <end position="35"/>
    </location>
</feature>
<dbReference type="Proteomes" id="UP000287651">
    <property type="component" value="Unassembled WGS sequence"/>
</dbReference>
<feature type="chain" id="PRO_5019461004" evidence="2">
    <location>
        <begin position="25"/>
        <end position="218"/>
    </location>
</feature>
<evidence type="ECO:0000256" key="1">
    <source>
        <dbReference type="SAM" id="MobiDB-lite"/>
    </source>
</evidence>
<feature type="signal peptide" evidence="2">
    <location>
        <begin position="1"/>
        <end position="24"/>
    </location>
</feature>
<comment type="caution">
    <text evidence="3">The sequence shown here is derived from an EMBL/GenBank/DDBJ whole genome shotgun (WGS) entry which is preliminary data.</text>
</comment>
<accession>A0A427A765</accession>
<organism evidence="3 4">
    <name type="scientific">Ensete ventricosum</name>
    <name type="common">Abyssinian banana</name>
    <name type="synonym">Musa ensete</name>
    <dbReference type="NCBI Taxonomy" id="4639"/>
    <lineage>
        <taxon>Eukaryota</taxon>
        <taxon>Viridiplantae</taxon>
        <taxon>Streptophyta</taxon>
        <taxon>Embryophyta</taxon>
        <taxon>Tracheophyta</taxon>
        <taxon>Spermatophyta</taxon>
        <taxon>Magnoliopsida</taxon>
        <taxon>Liliopsida</taxon>
        <taxon>Zingiberales</taxon>
        <taxon>Musaceae</taxon>
        <taxon>Ensete</taxon>
    </lineage>
</organism>
<evidence type="ECO:0000313" key="4">
    <source>
        <dbReference type="Proteomes" id="UP000287651"/>
    </source>
</evidence>
<reference evidence="3 4" key="1">
    <citation type="journal article" date="2014" name="Agronomy (Basel)">
        <title>A Draft Genome Sequence for Ensete ventricosum, the Drought-Tolerant Tree Against Hunger.</title>
        <authorList>
            <person name="Harrison J."/>
            <person name="Moore K.A."/>
            <person name="Paszkiewicz K."/>
            <person name="Jones T."/>
            <person name="Grant M."/>
            <person name="Ambacheew D."/>
            <person name="Muzemil S."/>
            <person name="Studholme D.J."/>
        </authorList>
    </citation>
    <scope>NUCLEOTIDE SEQUENCE [LARGE SCALE GENOMIC DNA]</scope>
</reference>
<gene>
    <name evidence="3" type="ORF">B296_00017515</name>
</gene>
<name>A0A427A765_ENSVE</name>
<proteinExistence type="predicted"/>
<feature type="compositionally biased region" description="Basic and acidic residues" evidence="1">
    <location>
        <begin position="49"/>
        <end position="58"/>
    </location>
</feature>
<evidence type="ECO:0000256" key="2">
    <source>
        <dbReference type="SAM" id="SignalP"/>
    </source>
</evidence>